<comment type="similarity">
    <text evidence="2 10">Belongs to the purine nucleoside phosphorylase YfiH/LACC1 family.</text>
</comment>
<keyword evidence="12" id="KW-1185">Reference proteome</keyword>
<dbReference type="InterPro" id="IPR038371">
    <property type="entry name" value="Cu_polyphenol_OxRdtase_sf"/>
</dbReference>
<evidence type="ECO:0000313" key="12">
    <source>
        <dbReference type="Proteomes" id="UP000531216"/>
    </source>
</evidence>
<organism evidence="11 12">
    <name type="scientific">Aureimonas phyllosphaerae</name>
    <dbReference type="NCBI Taxonomy" id="1166078"/>
    <lineage>
        <taxon>Bacteria</taxon>
        <taxon>Pseudomonadati</taxon>
        <taxon>Pseudomonadota</taxon>
        <taxon>Alphaproteobacteria</taxon>
        <taxon>Hyphomicrobiales</taxon>
        <taxon>Aurantimonadaceae</taxon>
        <taxon>Aureimonas</taxon>
    </lineage>
</organism>
<dbReference type="NCBIfam" id="TIGR00726">
    <property type="entry name" value="peptidoglycan editing factor PgeF"/>
    <property type="match status" value="1"/>
</dbReference>
<evidence type="ECO:0000256" key="10">
    <source>
        <dbReference type="RuleBase" id="RU361274"/>
    </source>
</evidence>
<keyword evidence="5" id="KW-0378">Hydrolase</keyword>
<dbReference type="PANTHER" id="PTHR30616:SF2">
    <property type="entry name" value="PURINE NUCLEOSIDE PHOSPHORYLASE LACC1"/>
    <property type="match status" value="1"/>
</dbReference>
<keyword evidence="4" id="KW-0479">Metal-binding</keyword>
<dbReference type="SUPFAM" id="SSF64438">
    <property type="entry name" value="CNF1/YfiH-like putative cysteine hydrolases"/>
    <property type="match status" value="1"/>
</dbReference>
<dbReference type="RefSeq" id="WP_090961031.1">
    <property type="nucleotide sequence ID" value="NZ_FOOA01000003.1"/>
</dbReference>
<dbReference type="CDD" id="cd16833">
    <property type="entry name" value="YfiH"/>
    <property type="match status" value="1"/>
</dbReference>
<keyword evidence="3" id="KW-0808">Transferase</keyword>
<evidence type="ECO:0000256" key="9">
    <source>
        <dbReference type="ARBA" id="ARBA00049893"/>
    </source>
</evidence>
<dbReference type="GO" id="GO:0016787">
    <property type="term" value="F:hydrolase activity"/>
    <property type="evidence" value="ECO:0007669"/>
    <property type="project" value="UniProtKB-KW"/>
</dbReference>
<keyword evidence="6" id="KW-0862">Zinc</keyword>
<evidence type="ECO:0000256" key="8">
    <source>
        <dbReference type="ARBA" id="ARBA00048968"/>
    </source>
</evidence>
<name>A0A7W6BW41_9HYPH</name>
<evidence type="ECO:0000256" key="5">
    <source>
        <dbReference type="ARBA" id="ARBA00022801"/>
    </source>
</evidence>
<dbReference type="InterPro" id="IPR003730">
    <property type="entry name" value="Cu_polyphenol_OxRdtase"/>
</dbReference>
<accession>A0A7W6BW41</accession>
<evidence type="ECO:0000256" key="2">
    <source>
        <dbReference type="ARBA" id="ARBA00007353"/>
    </source>
</evidence>
<evidence type="ECO:0000256" key="3">
    <source>
        <dbReference type="ARBA" id="ARBA00022679"/>
    </source>
</evidence>
<dbReference type="EMBL" id="JACIDO010000003">
    <property type="protein sequence ID" value="MBB3935800.1"/>
    <property type="molecule type" value="Genomic_DNA"/>
</dbReference>
<dbReference type="PANTHER" id="PTHR30616">
    <property type="entry name" value="UNCHARACTERIZED PROTEIN YFIH"/>
    <property type="match status" value="1"/>
</dbReference>
<evidence type="ECO:0000313" key="11">
    <source>
        <dbReference type="EMBL" id="MBB3935800.1"/>
    </source>
</evidence>
<dbReference type="Proteomes" id="UP000531216">
    <property type="component" value="Unassembled WGS sequence"/>
</dbReference>
<comment type="catalytic activity">
    <reaction evidence="1">
        <text>inosine + phosphate = alpha-D-ribose 1-phosphate + hypoxanthine</text>
        <dbReference type="Rhea" id="RHEA:27646"/>
        <dbReference type="ChEBI" id="CHEBI:17368"/>
        <dbReference type="ChEBI" id="CHEBI:17596"/>
        <dbReference type="ChEBI" id="CHEBI:43474"/>
        <dbReference type="ChEBI" id="CHEBI:57720"/>
        <dbReference type="EC" id="2.4.2.1"/>
    </reaction>
    <physiologicalReaction direction="left-to-right" evidence="1">
        <dbReference type="Rhea" id="RHEA:27647"/>
    </physiologicalReaction>
</comment>
<evidence type="ECO:0000256" key="7">
    <source>
        <dbReference type="ARBA" id="ARBA00047989"/>
    </source>
</evidence>
<reference evidence="11 12" key="1">
    <citation type="submission" date="2020-08" db="EMBL/GenBank/DDBJ databases">
        <title>Genomic Encyclopedia of Type Strains, Phase IV (KMG-IV): sequencing the most valuable type-strain genomes for metagenomic binning, comparative biology and taxonomic classification.</title>
        <authorList>
            <person name="Goeker M."/>
        </authorList>
    </citation>
    <scope>NUCLEOTIDE SEQUENCE [LARGE SCALE GENOMIC DNA]</scope>
    <source>
        <strain evidence="11 12">DSM 25024</strain>
    </source>
</reference>
<proteinExistence type="inferred from homology"/>
<evidence type="ECO:0000256" key="1">
    <source>
        <dbReference type="ARBA" id="ARBA00000553"/>
    </source>
</evidence>
<dbReference type="AlphaFoldDB" id="A0A7W6BW41"/>
<evidence type="ECO:0000256" key="6">
    <source>
        <dbReference type="ARBA" id="ARBA00022833"/>
    </source>
</evidence>
<dbReference type="OrthoDB" id="4279at2"/>
<gene>
    <name evidence="11" type="ORF">GGR05_001944</name>
</gene>
<comment type="catalytic activity">
    <reaction evidence="9">
        <text>S-methyl-5'-thioadenosine + phosphate = 5-(methylsulfanyl)-alpha-D-ribose 1-phosphate + adenine</text>
        <dbReference type="Rhea" id="RHEA:11852"/>
        <dbReference type="ChEBI" id="CHEBI:16708"/>
        <dbReference type="ChEBI" id="CHEBI:17509"/>
        <dbReference type="ChEBI" id="CHEBI:43474"/>
        <dbReference type="ChEBI" id="CHEBI:58533"/>
        <dbReference type="EC" id="2.4.2.28"/>
    </reaction>
    <physiologicalReaction direction="left-to-right" evidence="9">
        <dbReference type="Rhea" id="RHEA:11853"/>
    </physiologicalReaction>
</comment>
<comment type="catalytic activity">
    <reaction evidence="7">
        <text>adenosine + H2O + H(+) = inosine + NH4(+)</text>
        <dbReference type="Rhea" id="RHEA:24408"/>
        <dbReference type="ChEBI" id="CHEBI:15377"/>
        <dbReference type="ChEBI" id="CHEBI:15378"/>
        <dbReference type="ChEBI" id="CHEBI:16335"/>
        <dbReference type="ChEBI" id="CHEBI:17596"/>
        <dbReference type="ChEBI" id="CHEBI:28938"/>
        <dbReference type="EC" id="3.5.4.4"/>
    </reaction>
    <physiologicalReaction direction="left-to-right" evidence="7">
        <dbReference type="Rhea" id="RHEA:24409"/>
    </physiologicalReaction>
</comment>
<sequence>MLDHRLSAASHLRARDTVQDPRFGSDARLAHAFFTRAGGVSTGIYRGLNAGIGSHDEAEAVHENRRRAVHFLGLEGAQLATPWQTHSPDAVVATEPFGGERPKADAVVTATRGLAVGVVTADCGPILFADPRGGVVAAAHAGWRGAAGGVLERTVETMEGLGARRDRIEAVLGPCITQANYEVGADMAETFLREDAANERFFAAGATPEKRQFDLPAFILARLERIGVAARFVGRCTYAEEDAFFSFRRTTHRGETDYGRQLSAIALA</sequence>
<evidence type="ECO:0000256" key="4">
    <source>
        <dbReference type="ARBA" id="ARBA00022723"/>
    </source>
</evidence>
<dbReference type="GO" id="GO:0017061">
    <property type="term" value="F:S-methyl-5-thioadenosine phosphorylase activity"/>
    <property type="evidence" value="ECO:0007669"/>
    <property type="project" value="UniProtKB-EC"/>
</dbReference>
<dbReference type="GO" id="GO:0005507">
    <property type="term" value="F:copper ion binding"/>
    <property type="evidence" value="ECO:0007669"/>
    <property type="project" value="TreeGrafter"/>
</dbReference>
<comment type="catalytic activity">
    <reaction evidence="8">
        <text>adenosine + phosphate = alpha-D-ribose 1-phosphate + adenine</text>
        <dbReference type="Rhea" id="RHEA:27642"/>
        <dbReference type="ChEBI" id="CHEBI:16335"/>
        <dbReference type="ChEBI" id="CHEBI:16708"/>
        <dbReference type="ChEBI" id="CHEBI:43474"/>
        <dbReference type="ChEBI" id="CHEBI:57720"/>
        <dbReference type="EC" id="2.4.2.1"/>
    </reaction>
    <physiologicalReaction direction="left-to-right" evidence="8">
        <dbReference type="Rhea" id="RHEA:27643"/>
    </physiologicalReaction>
</comment>
<comment type="caution">
    <text evidence="11">The sequence shown here is derived from an EMBL/GenBank/DDBJ whole genome shotgun (WGS) entry which is preliminary data.</text>
</comment>
<dbReference type="Gene3D" id="3.60.140.10">
    <property type="entry name" value="CNF1/YfiH-like putative cysteine hydrolases"/>
    <property type="match status" value="1"/>
</dbReference>
<dbReference type="InterPro" id="IPR011324">
    <property type="entry name" value="Cytotoxic_necrot_fac-like_cat"/>
</dbReference>
<protein>
    <recommendedName>
        <fullName evidence="10">Purine nucleoside phosphorylase</fullName>
    </recommendedName>
</protein>
<dbReference type="Pfam" id="PF02578">
    <property type="entry name" value="Cu-oxidase_4"/>
    <property type="match status" value="1"/>
</dbReference>